<accession>A0A1M6GMC9</accession>
<dbReference type="PANTHER" id="PTHR40396">
    <property type="entry name" value="ATPASE-LIKE PROTEIN"/>
    <property type="match status" value="1"/>
</dbReference>
<dbReference type="Proteomes" id="UP000184452">
    <property type="component" value="Unassembled WGS sequence"/>
</dbReference>
<dbReference type="RefSeq" id="WP_073377388.1">
    <property type="nucleotide sequence ID" value="NZ_FQZK01000003.1"/>
</dbReference>
<evidence type="ECO:0000313" key="2">
    <source>
        <dbReference type="EMBL" id="SHJ11117.1"/>
    </source>
</evidence>
<dbReference type="PANTHER" id="PTHR40396:SF1">
    <property type="entry name" value="ATPASE AAA-TYPE CORE DOMAIN-CONTAINING PROTEIN"/>
    <property type="match status" value="1"/>
</dbReference>
<dbReference type="GO" id="GO:0005524">
    <property type="term" value="F:ATP binding"/>
    <property type="evidence" value="ECO:0007669"/>
    <property type="project" value="InterPro"/>
</dbReference>
<organism evidence="2 3">
    <name type="scientific">Nocardiopsis flavescens</name>
    <dbReference type="NCBI Taxonomy" id="758803"/>
    <lineage>
        <taxon>Bacteria</taxon>
        <taxon>Bacillati</taxon>
        <taxon>Actinomycetota</taxon>
        <taxon>Actinomycetes</taxon>
        <taxon>Streptosporangiales</taxon>
        <taxon>Nocardiopsidaceae</taxon>
        <taxon>Nocardiopsis</taxon>
    </lineage>
</organism>
<evidence type="ECO:0000313" key="3">
    <source>
        <dbReference type="Proteomes" id="UP000184452"/>
    </source>
</evidence>
<keyword evidence="3" id="KW-1185">Reference proteome</keyword>
<sequence length="431" mass="47754">MLLSFRVENHRSIRDEQELLLTSAAQGEEGFPPPGEITPLRVAGIFGANASGKSSVVGALEFMRRMVTDQDSITLDAVFAGEHPETEIIRDPFLLDGAGSSKPSTYAVDILLGGARFNYGFVVDDHRVMEEWLYAHGPDGSESPVFEREGEAISYAKNDPGAPELTDLLDISPHKLLISVLANVRPAMFHSDAVQDLRTVREWFLSSLKTWGGGKGYEIPRNAVEDEELVGRLAEMAASADTGINGYVVQMIPEDLSSGEVGYLTPRQLRNRKKILFRHKGEDNGRPLRLQQESEGTRAVLALGSELIRVLKEGSTLVVDELDTSLHSVLSGALVSLFNDPQNNPNRAQLVFTSHDTNLLGRIRGREVLTEDEIWLTEKGHDGATTLYPLSSFETADEENRDRRYLVGRYGAVPFIDEELFIKALRPRPRE</sequence>
<gene>
    <name evidence="2" type="ORF">SAMN05421803_103462</name>
</gene>
<dbReference type="Pfam" id="PF13304">
    <property type="entry name" value="AAA_21"/>
    <property type="match status" value="1"/>
</dbReference>
<dbReference type="STRING" id="758803.SAMN05421803_103462"/>
<dbReference type="InterPro" id="IPR027417">
    <property type="entry name" value="P-loop_NTPase"/>
</dbReference>
<protein>
    <recommendedName>
        <fullName evidence="1">ATPase AAA-type core domain-containing protein</fullName>
    </recommendedName>
</protein>
<dbReference type="SUPFAM" id="SSF52540">
    <property type="entry name" value="P-loop containing nucleoside triphosphate hydrolases"/>
    <property type="match status" value="1"/>
</dbReference>
<feature type="domain" description="ATPase AAA-type core" evidence="1">
    <location>
        <begin position="43"/>
        <end position="360"/>
    </location>
</feature>
<name>A0A1M6GMC9_9ACTN</name>
<reference evidence="2 3" key="1">
    <citation type="submission" date="2016-11" db="EMBL/GenBank/DDBJ databases">
        <authorList>
            <person name="Jaros S."/>
            <person name="Januszkiewicz K."/>
            <person name="Wedrychowicz H."/>
        </authorList>
    </citation>
    <scope>NUCLEOTIDE SEQUENCE [LARGE SCALE GENOMIC DNA]</scope>
    <source>
        <strain evidence="2 3">CGMCC 4.5723</strain>
    </source>
</reference>
<dbReference type="GO" id="GO:0016887">
    <property type="term" value="F:ATP hydrolysis activity"/>
    <property type="evidence" value="ECO:0007669"/>
    <property type="project" value="InterPro"/>
</dbReference>
<proteinExistence type="predicted"/>
<dbReference type="EMBL" id="FQZK01000003">
    <property type="protein sequence ID" value="SHJ11117.1"/>
    <property type="molecule type" value="Genomic_DNA"/>
</dbReference>
<dbReference type="InterPro" id="IPR003959">
    <property type="entry name" value="ATPase_AAA_core"/>
</dbReference>
<dbReference type="AlphaFoldDB" id="A0A1M6GMC9"/>
<dbReference type="Gene3D" id="3.40.50.300">
    <property type="entry name" value="P-loop containing nucleotide triphosphate hydrolases"/>
    <property type="match status" value="1"/>
</dbReference>
<evidence type="ECO:0000259" key="1">
    <source>
        <dbReference type="Pfam" id="PF13304"/>
    </source>
</evidence>